<gene>
    <name evidence="1" type="ORF">FOMPIDRAFT_24283</name>
</gene>
<keyword evidence="2" id="KW-1185">Reference proteome</keyword>
<reference evidence="1 2" key="1">
    <citation type="journal article" date="2012" name="Science">
        <title>The Paleozoic origin of enzymatic lignin decomposition reconstructed from 31 fungal genomes.</title>
        <authorList>
            <person name="Floudas D."/>
            <person name="Binder M."/>
            <person name="Riley R."/>
            <person name="Barry K."/>
            <person name="Blanchette R.A."/>
            <person name="Henrissat B."/>
            <person name="Martinez A.T."/>
            <person name="Otillar R."/>
            <person name="Spatafora J.W."/>
            <person name="Yadav J.S."/>
            <person name="Aerts A."/>
            <person name="Benoit I."/>
            <person name="Boyd A."/>
            <person name="Carlson A."/>
            <person name="Copeland A."/>
            <person name="Coutinho P.M."/>
            <person name="de Vries R.P."/>
            <person name="Ferreira P."/>
            <person name="Findley K."/>
            <person name="Foster B."/>
            <person name="Gaskell J."/>
            <person name="Glotzer D."/>
            <person name="Gorecki P."/>
            <person name="Heitman J."/>
            <person name="Hesse C."/>
            <person name="Hori C."/>
            <person name="Igarashi K."/>
            <person name="Jurgens J.A."/>
            <person name="Kallen N."/>
            <person name="Kersten P."/>
            <person name="Kohler A."/>
            <person name="Kuees U."/>
            <person name="Kumar T.K.A."/>
            <person name="Kuo A."/>
            <person name="LaButti K."/>
            <person name="Larrondo L.F."/>
            <person name="Lindquist E."/>
            <person name="Ling A."/>
            <person name="Lombard V."/>
            <person name="Lucas S."/>
            <person name="Lundell T."/>
            <person name="Martin R."/>
            <person name="McLaughlin D.J."/>
            <person name="Morgenstern I."/>
            <person name="Morin E."/>
            <person name="Murat C."/>
            <person name="Nagy L.G."/>
            <person name="Nolan M."/>
            <person name="Ohm R.A."/>
            <person name="Patyshakuliyeva A."/>
            <person name="Rokas A."/>
            <person name="Ruiz-Duenas F.J."/>
            <person name="Sabat G."/>
            <person name="Salamov A."/>
            <person name="Samejima M."/>
            <person name="Schmutz J."/>
            <person name="Slot J.C."/>
            <person name="St John F."/>
            <person name="Stenlid J."/>
            <person name="Sun H."/>
            <person name="Sun S."/>
            <person name="Syed K."/>
            <person name="Tsang A."/>
            <person name="Wiebenga A."/>
            <person name="Young D."/>
            <person name="Pisabarro A."/>
            <person name="Eastwood D.C."/>
            <person name="Martin F."/>
            <person name="Cullen D."/>
            <person name="Grigoriev I.V."/>
            <person name="Hibbett D.S."/>
        </authorList>
    </citation>
    <scope>NUCLEOTIDE SEQUENCE</scope>
    <source>
        <strain evidence="2">FP-58527</strain>
    </source>
</reference>
<dbReference type="EMBL" id="KE504352">
    <property type="protein sequence ID" value="EPS92782.1"/>
    <property type="molecule type" value="Genomic_DNA"/>
</dbReference>
<evidence type="ECO:0000313" key="2">
    <source>
        <dbReference type="Proteomes" id="UP000015241"/>
    </source>
</evidence>
<dbReference type="AlphaFoldDB" id="S8DIW5"/>
<dbReference type="STRING" id="743788.S8DIW5"/>
<evidence type="ECO:0000313" key="1">
    <source>
        <dbReference type="EMBL" id="EPS92782.1"/>
    </source>
</evidence>
<protein>
    <submittedName>
        <fullName evidence="1">Uncharacterized protein</fullName>
    </submittedName>
</protein>
<organism evidence="1 2">
    <name type="scientific">Fomitopsis schrenkii</name>
    <name type="common">Brown rot fungus</name>
    <dbReference type="NCBI Taxonomy" id="2126942"/>
    <lineage>
        <taxon>Eukaryota</taxon>
        <taxon>Fungi</taxon>
        <taxon>Dikarya</taxon>
        <taxon>Basidiomycota</taxon>
        <taxon>Agaricomycotina</taxon>
        <taxon>Agaricomycetes</taxon>
        <taxon>Polyporales</taxon>
        <taxon>Fomitopsis</taxon>
    </lineage>
</organism>
<proteinExistence type="predicted"/>
<name>S8DIW5_FOMSC</name>
<sequence length="172" mass="19586">NSFQVLHFSWYNRHATKGTAVPSNVHPLMIGKEDGSRMNYTQLTPYQARDFRQHEDVYAAIERSFTGLFEWVEEELQKYLPLEVTVLSASIEELPGKQRPLVAPFSNLVVNLNVATKAHRDVMDKEFCLVLAIGDFDEGDLCLHEPGLVLGLRNGDLAVFRSANITHFNRHF</sequence>
<dbReference type="HOGENOM" id="CLU_087177_0_0_1"/>
<dbReference type="OrthoDB" id="2535938at2759"/>
<dbReference type="Proteomes" id="UP000015241">
    <property type="component" value="Unassembled WGS sequence"/>
</dbReference>
<feature type="non-terminal residue" evidence="1">
    <location>
        <position position="1"/>
    </location>
</feature>
<accession>S8DIW5</accession>
<dbReference type="InParanoid" id="S8DIW5"/>
<dbReference type="Gene3D" id="3.60.130.30">
    <property type="match status" value="1"/>
</dbReference>
<feature type="non-terminal residue" evidence="1">
    <location>
        <position position="172"/>
    </location>
</feature>